<reference evidence="1 2" key="1">
    <citation type="journal article" date="2020" name="IScience">
        <title>Genome Sequencing of the Endangered Kingdonia uniflora (Circaeasteraceae, Ranunculales) Reveals Potential Mechanisms of Evolutionary Specialization.</title>
        <authorList>
            <person name="Sun Y."/>
            <person name="Deng T."/>
            <person name="Zhang A."/>
            <person name="Moore M.J."/>
            <person name="Landis J.B."/>
            <person name="Lin N."/>
            <person name="Zhang H."/>
            <person name="Zhang X."/>
            <person name="Huang J."/>
            <person name="Zhang X."/>
            <person name="Sun H."/>
            <person name="Wang H."/>
        </authorList>
    </citation>
    <scope>NUCLEOTIDE SEQUENCE [LARGE SCALE GENOMIC DNA]</scope>
    <source>
        <strain evidence="1">TB1705</strain>
        <tissue evidence="1">Leaf</tissue>
    </source>
</reference>
<evidence type="ECO:0000313" key="2">
    <source>
        <dbReference type="Proteomes" id="UP000541444"/>
    </source>
</evidence>
<keyword evidence="2" id="KW-1185">Reference proteome</keyword>
<dbReference type="SUPFAM" id="SSF117281">
    <property type="entry name" value="Kelch motif"/>
    <property type="match status" value="1"/>
</dbReference>
<protein>
    <submittedName>
        <fullName evidence="1">Uncharacterized protein</fullName>
    </submittedName>
</protein>
<dbReference type="OrthoDB" id="7956040at2759"/>
<dbReference type="PANTHER" id="PTHR31672">
    <property type="entry name" value="BNACNNG10540D PROTEIN"/>
    <property type="match status" value="1"/>
</dbReference>
<dbReference type="Proteomes" id="UP000541444">
    <property type="component" value="Unassembled WGS sequence"/>
</dbReference>
<dbReference type="AlphaFoldDB" id="A0A7J7NC44"/>
<evidence type="ECO:0000313" key="1">
    <source>
        <dbReference type="EMBL" id="KAF6164580.1"/>
    </source>
</evidence>
<organism evidence="1 2">
    <name type="scientific">Kingdonia uniflora</name>
    <dbReference type="NCBI Taxonomy" id="39325"/>
    <lineage>
        <taxon>Eukaryota</taxon>
        <taxon>Viridiplantae</taxon>
        <taxon>Streptophyta</taxon>
        <taxon>Embryophyta</taxon>
        <taxon>Tracheophyta</taxon>
        <taxon>Spermatophyta</taxon>
        <taxon>Magnoliopsida</taxon>
        <taxon>Ranunculales</taxon>
        <taxon>Circaeasteraceae</taxon>
        <taxon>Kingdonia</taxon>
    </lineage>
</organism>
<proteinExistence type="predicted"/>
<dbReference type="EMBL" id="JACGCM010000926">
    <property type="protein sequence ID" value="KAF6164580.1"/>
    <property type="molecule type" value="Genomic_DNA"/>
</dbReference>
<accession>A0A7J7NC44</accession>
<sequence length="244" mass="27333">MCAKTYPSNTSLAGGTKCMPQWFIAIYTRNRGFYFYAYNPIRNRWHAVPMGQFLPEPIVSIGSFILCRVAASSPLQLSLCNPFTKQYQFLPQLQTLRTNPAVGVVTYGDGTFKVNVAGGMSQGPKGGNAFYEPTLEMYESRVDKCKSLGRIPIEFAVRLTVWTQNDSVYYMGVLYWITSARAYNVMGYEVESGEWKELKIPMSDKLEFAALVRRKGRLVLVGGGACIDGEAWIWELGRGYTGVC</sequence>
<dbReference type="InterPro" id="IPR015915">
    <property type="entry name" value="Kelch-typ_b-propeller"/>
</dbReference>
<comment type="caution">
    <text evidence="1">The sequence shown here is derived from an EMBL/GenBank/DDBJ whole genome shotgun (WGS) entry which is preliminary data.</text>
</comment>
<name>A0A7J7NC44_9MAGN</name>
<gene>
    <name evidence="1" type="ORF">GIB67_025406</name>
</gene>
<dbReference type="InterPro" id="IPR050796">
    <property type="entry name" value="SCF_F-box_component"/>
</dbReference>
<dbReference type="Gene3D" id="2.120.10.80">
    <property type="entry name" value="Kelch-type beta propeller"/>
    <property type="match status" value="1"/>
</dbReference>
<dbReference type="PANTHER" id="PTHR31672:SF2">
    <property type="entry name" value="F-BOX DOMAIN-CONTAINING PROTEIN"/>
    <property type="match status" value="1"/>
</dbReference>